<evidence type="ECO:0008006" key="4">
    <source>
        <dbReference type="Google" id="ProtNLM"/>
    </source>
</evidence>
<evidence type="ECO:0000313" key="3">
    <source>
        <dbReference type="Proteomes" id="UP001156641"/>
    </source>
</evidence>
<comment type="caution">
    <text evidence="2">The sequence shown here is derived from an EMBL/GenBank/DDBJ whole genome shotgun (WGS) entry which is preliminary data.</text>
</comment>
<dbReference type="EMBL" id="BSOS01000067">
    <property type="protein sequence ID" value="GLR67619.1"/>
    <property type="molecule type" value="Genomic_DNA"/>
</dbReference>
<organism evidence="2 3">
    <name type="scientific">Acidocella aquatica</name>
    <dbReference type="NCBI Taxonomy" id="1922313"/>
    <lineage>
        <taxon>Bacteria</taxon>
        <taxon>Pseudomonadati</taxon>
        <taxon>Pseudomonadota</taxon>
        <taxon>Alphaproteobacteria</taxon>
        <taxon>Acetobacterales</taxon>
        <taxon>Acidocellaceae</taxon>
        <taxon>Acidocella</taxon>
    </lineage>
</organism>
<keyword evidence="3" id="KW-1185">Reference proteome</keyword>
<feature type="chain" id="PRO_5046731906" description="Phenol degradation protein meta" evidence="1">
    <location>
        <begin position="31"/>
        <end position="370"/>
    </location>
</feature>
<evidence type="ECO:0000313" key="2">
    <source>
        <dbReference type="EMBL" id="GLR67619.1"/>
    </source>
</evidence>
<feature type="signal peptide" evidence="1">
    <location>
        <begin position="1"/>
        <end position="30"/>
    </location>
</feature>
<dbReference type="Proteomes" id="UP001156641">
    <property type="component" value="Unassembled WGS sequence"/>
</dbReference>
<evidence type="ECO:0000256" key="1">
    <source>
        <dbReference type="SAM" id="SignalP"/>
    </source>
</evidence>
<dbReference type="Pfam" id="PF13557">
    <property type="entry name" value="Phenol_MetA_deg"/>
    <property type="match status" value="1"/>
</dbReference>
<dbReference type="InterPro" id="IPR025737">
    <property type="entry name" value="FApF"/>
</dbReference>
<accession>A0ABQ6ABZ7</accession>
<name>A0ABQ6ABZ7_9PROT</name>
<proteinExistence type="predicted"/>
<keyword evidence="1" id="KW-0732">Signal</keyword>
<protein>
    <recommendedName>
        <fullName evidence="4">Phenol degradation protein meta</fullName>
    </recommendedName>
</protein>
<gene>
    <name evidence="2" type="ORF">GCM10010909_23000</name>
</gene>
<reference evidence="3" key="1">
    <citation type="journal article" date="2019" name="Int. J. Syst. Evol. Microbiol.">
        <title>The Global Catalogue of Microorganisms (GCM) 10K type strain sequencing project: providing services to taxonomists for standard genome sequencing and annotation.</title>
        <authorList>
            <consortium name="The Broad Institute Genomics Platform"/>
            <consortium name="The Broad Institute Genome Sequencing Center for Infectious Disease"/>
            <person name="Wu L."/>
            <person name="Ma J."/>
        </authorList>
    </citation>
    <scope>NUCLEOTIDE SEQUENCE [LARGE SCALE GENOMIC DNA]</scope>
    <source>
        <strain evidence="3">NBRC 112502</strain>
    </source>
</reference>
<dbReference type="RefSeq" id="WP_284258360.1">
    <property type="nucleotide sequence ID" value="NZ_BSOS01000067.1"/>
</dbReference>
<sequence length="370" mass="39392">MSNRGKYLRAGLFSMALPLAACLCAPAAFASDSLPGDGIAPPVNVNIGMLYNIFTNAGGIGDIHGGSYNQNTHISMDIVVGRYIRTFDINGILSGVQFYVPYAGFLGGQEAGIANIPGPYVPALGGQLPSYGPGRANLSHNSGFGQPYFGVFSYVLNHPASGTYGVIAPWIAPPLATFSRGANLNPGQNTWTYELELGFRTVLWGTPSTPNLAVELWSESYVFGANAQSAYVSPEVSANNIPAIYNTYNALSGGAIPNTNPLQSSQVIPASFHEQPSQEFRIYLPYEFAPSMGAFIAPGFFQSFGGKQTYNLQGGGTLDSGNRTNETQLRLIGSTFLSPTLQIMAIGEYDLASHGGPLNRNVEIRLATFF</sequence>